<name>A0A1G8IWY8_9BURK</name>
<dbReference type="EMBL" id="FNCJ01000019">
    <property type="protein sequence ID" value="SDI23227.1"/>
    <property type="molecule type" value="Genomic_DNA"/>
</dbReference>
<dbReference type="Proteomes" id="UP000199706">
    <property type="component" value="Unassembled WGS sequence"/>
</dbReference>
<evidence type="ECO:0000313" key="2">
    <source>
        <dbReference type="Proteomes" id="UP000199706"/>
    </source>
</evidence>
<accession>A0A1G8IWY8</accession>
<reference evidence="1 2" key="1">
    <citation type="submission" date="2016-10" db="EMBL/GenBank/DDBJ databases">
        <authorList>
            <person name="de Groot N.N."/>
        </authorList>
    </citation>
    <scope>NUCLEOTIDE SEQUENCE [LARGE SCALE GENOMIC DNA]</scope>
    <source>
        <strain evidence="1 2">LMG 2247</strain>
    </source>
</reference>
<evidence type="ECO:0000313" key="1">
    <source>
        <dbReference type="EMBL" id="SDI23227.1"/>
    </source>
</evidence>
<organism evidence="1 2">
    <name type="scientific">Paraburkholderia phenazinium</name>
    <dbReference type="NCBI Taxonomy" id="60549"/>
    <lineage>
        <taxon>Bacteria</taxon>
        <taxon>Pseudomonadati</taxon>
        <taxon>Pseudomonadota</taxon>
        <taxon>Betaproteobacteria</taxon>
        <taxon>Burkholderiales</taxon>
        <taxon>Burkholderiaceae</taxon>
        <taxon>Paraburkholderia</taxon>
    </lineage>
</organism>
<gene>
    <name evidence="1" type="ORF">SAMN05216466_11940</name>
</gene>
<proteinExistence type="predicted"/>
<protein>
    <submittedName>
        <fullName evidence="1">Uncharacterized protein</fullName>
    </submittedName>
</protein>
<dbReference type="AlphaFoldDB" id="A0A1G8IWY8"/>
<sequence>MVAAEMPLPVLLSPLAPPNLLVMLSMIRQQALRISR</sequence>